<dbReference type="GeneID" id="57776587"/>
<dbReference type="EMBL" id="CP023741">
    <property type="protein sequence ID" value="ATI79796.1"/>
    <property type="molecule type" value="Genomic_DNA"/>
</dbReference>
<dbReference type="InterPro" id="IPR036388">
    <property type="entry name" value="WH-like_DNA-bd_sf"/>
</dbReference>
<comment type="similarity">
    <text evidence="1">Belongs to the LysR transcriptional regulatory family.</text>
</comment>
<dbReference type="PANTHER" id="PTHR30346">
    <property type="entry name" value="TRANSCRIPTIONAL DUAL REGULATOR HCAR-RELATED"/>
    <property type="match status" value="1"/>
</dbReference>
<dbReference type="PANTHER" id="PTHR30346:SF0">
    <property type="entry name" value="HCA OPERON TRANSCRIPTIONAL ACTIVATOR HCAR"/>
    <property type="match status" value="1"/>
</dbReference>
<dbReference type="InterPro" id="IPR000847">
    <property type="entry name" value="LysR_HTH_N"/>
</dbReference>
<sequence length="292" mass="31982">MFDHAQLRSFLILGQLRHFGQAARELLITQPALTRRIQQLESDVGVPLFHREGRRITLTAAGIAFLPKVQLLLADMEEARRSAQKAAGTLAGTITVGFDGAASYTLIPRLIQRTIRDWPGIAFKFVELSSSEQMREVAFHRLDLGFVRPLPHEADIVNQCIFSEPLALAVPAGHRLAAKRKLNIADLDDEAFVGYSEAGIYLRDLIAGILDRAGAVPRVIQSMKRTHSILALVSTGMGVAIVPAGSASASFDNIVFKPLSLDERAEWHACRHVRPTNALTQPLIELLGDLSA</sequence>
<dbReference type="Gene3D" id="1.10.10.10">
    <property type="entry name" value="Winged helix-like DNA-binding domain superfamily/Winged helix DNA-binding domain"/>
    <property type="match status" value="1"/>
</dbReference>
<evidence type="ECO:0000256" key="1">
    <source>
        <dbReference type="ARBA" id="ARBA00009437"/>
    </source>
</evidence>
<evidence type="ECO:0000256" key="3">
    <source>
        <dbReference type="ARBA" id="ARBA00023125"/>
    </source>
</evidence>
<dbReference type="InterPro" id="IPR005119">
    <property type="entry name" value="LysR_subst-bd"/>
</dbReference>
<dbReference type="CDD" id="cd08414">
    <property type="entry name" value="PBP2_LTTR_aromatics_like"/>
    <property type="match status" value="1"/>
</dbReference>
<dbReference type="SUPFAM" id="SSF46785">
    <property type="entry name" value="Winged helix' DNA-binding domain"/>
    <property type="match status" value="1"/>
</dbReference>
<dbReference type="GO" id="GO:0003700">
    <property type="term" value="F:DNA-binding transcription factor activity"/>
    <property type="evidence" value="ECO:0007669"/>
    <property type="project" value="InterPro"/>
</dbReference>
<dbReference type="SUPFAM" id="SSF53850">
    <property type="entry name" value="Periplasmic binding protein-like II"/>
    <property type="match status" value="1"/>
</dbReference>
<dbReference type="AlphaFoldDB" id="A0A291MXH4"/>
<proteinExistence type="inferred from homology"/>
<dbReference type="InterPro" id="IPR036390">
    <property type="entry name" value="WH_DNA-bd_sf"/>
</dbReference>
<name>A0A291MXH4_SPHYA</name>
<keyword evidence="4" id="KW-0804">Transcription</keyword>
<dbReference type="Proteomes" id="UP000219422">
    <property type="component" value="Chromosome"/>
</dbReference>
<dbReference type="FunFam" id="1.10.10.10:FF:000001">
    <property type="entry name" value="LysR family transcriptional regulator"/>
    <property type="match status" value="1"/>
</dbReference>
<protein>
    <submittedName>
        <fullName evidence="6">LysR family transcriptional regulator</fullName>
    </submittedName>
</protein>
<dbReference type="PROSITE" id="PS50931">
    <property type="entry name" value="HTH_LYSR"/>
    <property type="match status" value="1"/>
</dbReference>
<feature type="domain" description="HTH lysR-type" evidence="5">
    <location>
        <begin position="2"/>
        <end position="59"/>
    </location>
</feature>
<evidence type="ECO:0000259" key="5">
    <source>
        <dbReference type="PROSITE" id="PS50931"/>
    </source>
</evidence>
<dbReference type="GO" id="GO:0003677">
    <property type="term" value="F:DNA binding"/>
    <property type="evidence" value="ECO:0007669"/>
    <property type="project" value="UniProtKB-KW"/>
</dbReference>
<dbReference type="KEGG" id="sya:A6768_07005"/>
<evidence type="ECO:0000313" key="7">
    <source>
        <dbReference type="Proteomes" id="UP000219422"/>
    </source>
</evidence>
<reference evidence="6 7" key="1">
    <citation type="submission" date="2017-10" db="EMBL/GenBank/DDBJ databases">
        <title>Sphingobium yanoikuyae S72.</title>
        <authorList>
            <person name="Sanchez E."/>
            <person name="Bustos P."/>
            <person name="Mendoza P."/>
            <person name="Guo X."/>
            <person name="Mendoza A."/>
        </authorList>
    </citation>
    <scope>NUCLEOTIDE SEQUENCE [LARGE SCALE GENOMIC DNA]</scope>
    <source>
        <strain evidence="6 7">S72</strain>
    </source>
</reference>
<dbReference type="Gene3D" id="3.40.190.10">
    <property type="entry name" value="Periplasmic binding protein-like II"/>
    <property type="match status" value="2"/>
</dbReference>
<gene>
    <name evidence="6" type="ORF">A6768_07005</name>
</gene>
<dbReference type="RefSeq" id="WP_097383052.1">
    <property type="nucleotide sequence ID" value="NZ_CP023741.1"/>
</dbReference>
<evidence type="ECO:0000256" key="4">
    <source>
        <dbReference type="ARBA" id="ARBA00023163"/>
    </source>
</evidence>
<organism evidence="6 7">
    <name type="scientific">Sphingobium yanoikuyae</name>
    <name type="common">Sphingomonas yanoikuyae</name>
    <dbReference type="NCBI Taxonomy" id="13690"/>
    <lineage>
        <taxon>Bacteria</taxon>
        <taxon>Pseudomonadati</taxon>
        <taxon>Pseudomonadota</taxon>
        <taxon>Alphaproteobacteria</taxon>
        <taxon>Sphingomonadales</taxon>
        <taxon>Sphingomonadaceae</taxon>
        <taxon>Sphingobium</taxon>
    </lineage>
</organism>
<dbReference type="PRINTS" id="PR00039">
    <property type="entry name" value="HTHLYSR"/>
</dbReference>
<keyword evidence="2" id="KW-0805">Transcription regulation</keyword>
<dbReference type="Pfam" id="PF03466">
    <property type="entry name" value="LysR_substrate"/>
    <property type="match status" value="1"/>
</dbReference>
<accession>A0A291MXH4</accession>
<evidence type="ECO:0000313" key="6">
    <source>
        <dbReference type="EMBL" id="ATI79796.1"/>
    </source>
</evidence>
<dbReference type="Pfam" id="PF00126">
    <property type="entry name" value="HTH_1"/>
    <property type="match status" value="1"/>
</dbReference>
<dbReference type="GO" id="GO:0032993">
    <property type="term" value="C:protein-DNA complex"/>
    <property type="evidence" value="ECO:0007669"/>
    <property type="project" value="TreeGrafter"/>
</dbReference>
<keyword evidence="3" id="KW-0238">DNA-binding</keyword>
<evidence type="ECO:0000256" key="2">
    <source>
        <dbReference type="ARBA" id="ARBA00023015"/>
    </source>
</evidence>